<gene>
    <name evidence="2" type="ORF">PGLA2088_LOCUS48139</name>
</gene>
<name>A0A813LVH3_POLGL</name>
<feature type="region of interest" description="Disordered" evidence="1">
    <location>
        <begin position="169"/>
        <end position="200"/>
    </location>
</feature>
<sequence>MAVGCQKSRRSGALLAVGGFGGLALAEFFQAGFGFTAPGGQQQFARRPSAAGDTRVAAAATMSAASSAPTSQQHGSELRGVSASLSSNNSHDNSGAAGCAAALAVVRSRRLRSWCRGRRGQQLASPAAKEGEDSVVRSVSAQVIAALAVVALPFASQADDILAMPALPPTQQQQQQPQQQQQQPQQQHQQQQEQQSQPVEVSGRVTYSKLLEFVNEGSVSRVDFYDLGRTAVVTVTWLRLGLLCVRVVLLNIVLK</sequence>
<protein>
    <submittedName>
        <fullName evidence="2">Uncharacterized protein</fullName>
    </submittedName>
</protein>
<reference evidence="2" key="1">
    <citation type="submission" date="2021-02" db="EMBL/GenBank/DDBJ databases">
        <authorList>
            <person name="Dougan E. K."/>
            <person name="Rhodes N."/>
            <person name="Thang M."/>
            <person name="Chan C."/>
        </authorList>
    </citation>
    <scope>NUCLEOTIDE SEQUENCE</scope>
</reference>
<comment type="caution">
    <text evidence="2">The sequence shown here is derived from an EMBL/GenBank/DDBJ whole genome shotgun (WGS) entry which is preliminary data.</text>
</comment>
<dbReference type="Proteomes" id="UP000626109">
    <property type="component" value="Unassembled WGS sequence"/>
</dbReference>
<feature type="compositionally biased region" description="Low complexity" evidence="1">
    <location>
        <begin position="169"/>
        <end position="198"/>
    </location>
</feature>
<accession>A0A813LVH3</accession>
<evidence type="ECO:0000256" key="1">
    <source>
        <dbReference type="SAM" id="MobiDB-lite"/>
    </source>
</evidence>
<dbReference type="EMBL" id="CAJNNW010036609">
    <property type="protein sequence ID" value="CAE8736023.1"/>
    <property type="molecule type" value="Genomic_DNA"/>
</dbReference>
<feature type="region of interest" description="Disordered" evidence="1">
    <location>
        <begin position="62"/>
        <end position="93"/>
    </location>
</feature>
<proteinExistence type="predicted"/>
<feature type="compositionally biased region" description="Polar residues" evidence="1">
    <location>
        <begin position="83"/>
        <end position="93"/>
    </location>
</feature>
<dbReference type="AlphaFoldDB" id="A0A813LVH3"/>
<feature type="compositionally biased region" description="Low complexity" evidence="1">
    <location>
        <begin position="62"/>
        <end position="71"/>
    </location>
</feature>
<evidence type="ECO:0000313" key="2">
    <source>
        <dbReference type="EMBL" id="CAE8736023.1"/>
    </source>
</evidence>
<evidence type="ECO:0000313" key="3">
    <source>
        <dbReference type="Proteomes" id="UP000626109"/>
    </source>
</evidence>
<organism evidence="2 3">
    <name type="scientific">Polarella glacialis</name>
    <name type="common">Dinoflagellate</name>
    <dbReference type="NCBI Taxonomy" id="89957"/>
    <lineage>
        <taxon>Eukaryota</taxon>
        <taxon>Sar</taxon>
        <taxon>Alveolata</taxon>
        <taxon>Dinophyceae</taxon>
        <taxon>Suessiales</taxon>
        <taxon>Suessiaceae</taxon>
        <taxon>Polarella</taxon>
    </lineage>
</organism>